<dbReference type="HOGENOM" id="CLU_009239_1_1_1"/>
<dbReference type="GO" id="GO:0000981">
    <property type="term" value="F:DNA-binding transcription factor activity, RNA polymerase II-specific"/>
    <property type="evidence" value="ECO:0007669"/>
    <property type="project" value="InterPro"/>
</dbReference>
<dbReference type="GeneID" id="2873333"/>
<evidence type="ECO:0000256" key="3">
    <source>
        <dbReference type="ARBA" id="ARBA00023015"/>
    </source>
</evidence>
<dbReference type="SUPFAM" id="SSF57701">
    <property type="entry name" value="Zn2/Cys6 DNA-binding domain"/>
    <property type="match status" value="1"/>
</dbReference>
<keyword evidence="2" id="KW-0479">Metal-binding</keyword>
<accession>C8V692</accession>
<keyword evidence="3" id="KW-0805">Transcription regulation</keyword>
<keyword evidence="4" id="KW-0238">DNA-binding</keyword>
<dbReference type="RefSeq" id="XP_050467412.1">
    <property type="nucleotide sequence ID" value="XM_050611378.1"/>
</dbReference>
<evidence type="ECO:0000313" key="9">
    <source>
        <dbReference type="EMBL" id="CBF75109.1"/>
    </source>
</evidence>
<sequence length="759" mass="85056">MASTLVEQVDVELPSGTNFGDTGRAVGVLPGRKRKSLEPSASKVSAPRQKITRACDSCKEKKTRCTGTLPCGRCTRLSLACEYNAAYSRGLPPDPPPAPASVAARYLRNRPSSHASTSQSPNSRKSSPNKDSSRTAKTVRSQLSQASVEMPRRNSPDPVATDFEGNYLGPASGVSFLNRVWRRLHQDETSAVPDELRNESSPKNTSVFMFGDKPYASYRDAGFTLPTFDKAMELVSRYFDHAMVTYRFLHRGSVEEWLRQVYNCNISPSNLPTGPFVARTAIILMIFAVSTLHAEQTQGKQAESSCESERWFAASKYMLSMEFGPPRLETVQARLGQCLYLLSSSRANECWYTFGTAVQLVTALGLHRRCAPKMSKKGTSYLERELRKRILWSAYTLDKYLNVIFGRPRLLHDEDIDQELPDEVSDEDILQDDPAMRLGTTDSMMIASILHFRLGRILGEISRQFYTVNPIHRESHLEAAVRITSELERWKETTPPLFNSVRPTSLIPPLCRQSQVLQLAYCHAMIHATRSFLLNDFTDLGRRPAAPHPTVTTHVTKCLEAAEHVMKLVDSIAKQGTLIQSFWFTHHVCFCAIVVVYIYTIQQHRLSSNLEPAELDTNSVRSLFSLAEVCQQHLAEATRKNCPSRRYGIILEETRLEVHKQLGTKLIKGSLANNPEQSRDMPIQDRSAVVEQRPVDPTDTNNVVPFNSISYDGNFPSSAFVDGPPEMGDVGFLDNLEGSIWWTQLDTWVGSPVLWAVLS</sequence>
<dbReference type="OrthoDB" id="2579025at2759"/>
<dbReference type="KEGG" id="ani:ANIA_10491"/>
<gene>
    <name evidence="9" type="ORF">ANIA_10491</name>
</gene>
<dbReference type="InParanoid" id="C8V692"/>
<evidence type="ECO:0000256" key="7">
    <source>
        <dbReference type="SAM" id="MobiDB-lite"/>
    </source>
</evidence>
<feature type="domain" description="Zn(2)-C6 fungal-type" evidence="8">
    <location>
        <begin position="54"/>
        <end position="83"/>
    </location>
</feature>
<organism evidence="9 10">
    <name type="scientific">Emericella nidulans (strain FGSC A4 / ATCC 38163 / CBS 112.46 / NRRL 194 / M139)</name>
    <name type="common">Aspergillus nidulans</name>
    <dbReference type="NCBI Taxonomy" id="227321"/>
    <lineage>
        <taxon>Eukaryota</taxon>
        <taxon>Fungi</taxon>
        <taxon>Dikarya</taxon>
        <taxon>Ascomycota</taxon>
        <taxon>Pezizomycotina</taxon>
        <taxon>Eurotiomycetes</taxon>
        <taxon>Eurotiomycetidae</taxon>
        <taxon>Eurotiales</taxon>
        <taxon>Aspergillaceae</taxon>
        <taxon>Aspergillus</taxon>
        <taxon>Aspergillus subgen. Nidulantes</taxon>
    </lineage>
</organism>
<dbReference type="PROSITE" id="PS00463">
    <property type="entry name" value="ZN2_CY6_FUNGAL_1"/>
    <property type="match status" value="1"/>
</dbReference>
<keyword evidence="10" id="KW-1185">Reference proteome</keyword>
<dbReference type="eggNOG" id="ENOG502S0TA">
    <property type="taxonomic scope" value="Eukaryota"/>
</dbReference>
<feature type="region of interest" description="Disordered" evidence="7">
    <location>
        <begin position="110"/>
        <end position="160"/>
    </location>
</feature>
<dbReference type="OMA" id="SMVTYRF"/>
<keyword evidence="5" id="KW-0804">Transcription</keyword>
<comment type="subcellular location">
    <subcellularLocation>
        <location evidence="1">Nucleus</location>
    </subcellularLocation>
</comment>
<dbReference type="GO" id="GO:0003677">
    <property type="term" value="F:DNA binding"/>
    <property type="evidence" value="ECO:0007669"/>
    <property type="project" value="UniProtKB-KW"/>
</dbReference>
<dbReference type="InterPro" id="IPR001138">
    <property type="entry name" value="Zn2Cys6_DnaBD"/>
</dbReference>
<dbReference type="PANTHER" id="PTHR47540">
    <property type="entry name" value="THIAMINE REPRESSIBLE GENES REGULATORY PROTEIN THI5"/>
    <property type="match status" value="1"/>
</dbReference>
<dbReference type="CDD" id="cd12148">
    <property type="entry name" value="fungal_TF_MHR"/>
    <property type="match status" value="1"/>
</dbReference>
<name>C8V692_EMENI</name>
<evidence type="ECO:0000259" key="8">
    <source>
        <dbReference type="PROSITE" id="PS50048"/>
    </source>
</evidence>
<dbReference type="InterPro" id="IPR036864">
    <property type="entry name" value="Zn2-C6_fun-type_DNA-bd_sf"/>
</dbReference>
<dbReference type="InterPro" id="IPR051711">
    <property type="entry name" value="Stress_Response_Reg"/>
</dbReference>
<evidence type="ECO:0000256" key="4">
    <source>
        <dbReference type="ARBA" id="ARBA00023125"/>
    </source>
</evidence>
<dbReference type="AlphaFoldDB" id="C8V692"/>
<dbReference type="EMBL" id="BN001302">
    <property type="protein sequence ID" value="CBF75109.1"/>
    <property type="molecule type" value="Genomic_DNA"/>
</dbReference>
<evidence type="ECO:0000256" key="5">
    <source>
        <dbReference type="ARBA" id="ARBA00023163"/>
    </source>
</evidence>
<proteinExistence type="predicted"/>
<reference evidence="10" key="2">
    <citation type="journal article" date="2009" name="Fungal Genet. Biol.">
        <title>The 2008 update of the Aspergillus nidulans genome annotation: a community effort.</title>
        <authorList>
            <person name="Wortman J.R."/>
            <person name="Gilsenan J.M."/>
            <person name="Joardar V."/>
            <person name="Deegan J."/>
            <person name="Clutterbuck J."/>
            <person name="Andersen M.R."/>
            <person name="Archer D."/>
            <person name="Bencina M."/>
            <person name="Braus G."/>
            <person name="Coutinho P."/>
            <person name="von Dohren H."/>
            <person name="Doonan J."/>
            <person name="Driessen A.J."/>
            <person name="Durek P."/>
            <person name="Espeso E."/>
            <person name="Fekete E."/>
            <person name="Flipphi M."/>
            <person name="Estrada C.G."/>
            <person name="Geysens S."/>
            <person name="Goldman G."/>
            <person name="de Groot P.W."/>
            <person name="Hansen K."/>
            <person name="Harris S.D."/>
            <person name="Heinekamp T."/>
            <person name="Helmstaedt K."/>
            <person name="Henrissat B."/>
            <person name="Hofmann G."/>
            <person name="Homan T."/>
            <person name="Horio T."/>
            <person name="Horiuchi H."/>
            <person name="James S."/>
            <person name="Jones M."/>
            <person name="Karaffa L."/>
            <person name="Karanyi Z."/>
            <person name="Kato M."/>
            <person name="Keller N."/>
            <person name="Kelly D.E."/>
            <person name="Kiel J.A."/>
            <person name="Kim J.M."/>
            <person name="van der Klei I.J."/>
            <person name="Klis F.M."/>
            <person name="Kovalchuk A."/>
            <person name="Krasevec N."/>
            <person name="Kubicek C.P."/>
            <person name="Liu B."/>
            <person name="Maccabe A."/>
            <person name="Meyer V."/>
            <person name="Mirabito P."/>
            <person name="Miskei M."/>
            <person name="Mos M."/>
            <person name="Mullins J."/>
            <person name="Nelson D.R."/>
            <person name="Nielsen J."/>
            <person name="Oakley B.R."/>
            <person name="Osmani S.A."/>
            <person name="Pakula T."/>
            <person name="Paszewski A."/>
            <person name="Paulsen I."/>
            <person name="Pilsyk S."/>
            <person name="Pocsi I."/>
            <person name="Punt P.J."/>
            <person name="Ram A.F."/>
            <person name="Ren Q."/>
            <person name="Robellet X."/>
            <person name="Robson G."/>
            <person name="Seiboth B."/>
            <person name="van Solingen P."/>
            <person name="Specht T."/>
            <person name="Sun J."/>
            <person name="Taheri-Talesh N."/>
            <person name="Takeshita N."/>
            <person name="Ussery D."/>
            <person name="vanKuyk P.A."/>
            <person name="Visser H."/>
            <person name="van de Vondervoort P.J."/>
            <person name="de Vries R.P."/>
            <person name="Walton J."/>
            <person name="Xiang X."/>
            <person name="Xiong Y."/>
            <person name="Zeng A.P."/>
            <person name="Brandt B.W."/>
            <person name="Cornell M.J."/>
            <person name="van den Hondel C.A."/>
            <person name="Visser J."/>
            <person name="Oliver S.G."/>
            <person name="Turner G."/>
        </authorList>
    </citation>
    <scope>GENOME REANNOTATION</scope>
    <source>
        <strain evidence="10">FGSC A4 / ATCC 38163 / CBS 112.46 / NRRL 194 / M139</strain>
    </source>
</reference>
<dbReference type="CDD" id="cd00067">
    <property type="entry name" value="GAL4"/>
    <property type="match status" value="1"/>
</dbReference>
<dbReference type="GO" id="GO:0006351">
    <property type="term" value="P:DNA-templated transcription"/>
    <property type="evidence" value="ECO:0007669"/>
    <property type="project" value="InterPro"/>
</dbReference>
<dbReference type="SMART" id="SM00906">
    <property type="entry name" value="Fungal_trans"/>
    <property type="match status" value="1"/>
</dbReference>
<dbReference type="Pfam" id="PF04082">
    <property type="entry name" value="Fungal_trans"/>
    <property type="match status" value="1"/>
</dbReference>
<dbReference type="GO" id="GO:0008270">
    <property type="term" value="F:zinc ion binding"/>
    <property type="evidence" value="ECO:0007669"/>
    <property type="project" value="InterPro"/>
</dbReference>
<dbReference type="GO" id="GO:0005634">
    <property type="term" value="C:nucleus"/>
    <property type="evidence" value="ECO:0000318"/>
    <property type="project" value="GO_Central"/>
</dbReference>
<evidence type="ECO:0000256" key="1">
    <source>
        <dbReference type="ARBA" id="ARBA00004123"/>
    </source>
</evidence>
<evidence type="ECO:0000256" key="2">
    <source>
        <dbReference type="ARBA" id="ARBA00022723"/>
    </source>
</evidence>
<dbReference type="Pfam" id="PF00172">
    <property type="entry name" value="Zn_clus"/>
    <property type="match status" value="1"/>
</dbReference>
<dbReference type="Gene3D" id="4.10.240.10">
    <property type="entry name" value="Zn(2)-C6 fungal-type DNA-binding domain"/>
    <property type="match status" value="1"/>
</dbReference>
<dbReference type="VEuPathDB" id="FungiDB:AN10491"/>
<dbReference type="Proteomes" id="UP000000560">
    <property type="component" value="Chromosome II"/>
</dbReference>
<keyword evidence="6" id="KW-0539">Nucleus</keyword>
<dbReference type="PANTHER" id="PTHR47540:SF3">
    <property type="entry name" value="ZN(II)2CYS6 TRANSCRIPTION FACTOR (EUROFUNG)"/>
    <property type="match status" value="1"/>
</dbReference>
<dbReference type="InterPro" id="IPR007219">
    <property type="entry name" value="XnlR_reg_dom"/>
</dbReference>
<evidence type="ECO:0000313" key="10">
    <source>
        <dbReference type="Proteomes" id="UP000000560"/>
    </source>
</evidence>
<dbReference type="PROSITE" id="PS50048">
    <property type="entry name" value="ZN2_CY6_FUNGAL_2"/>
    <property type="match status" value="1"/>
</dbReference>
<dbReference type="SMART" id="SM00066">
    <property type="entry name" value="GAL4"/>
    <property type="match status" value="1"/>
</dbReference>
<dbReference type="GO" id="GO:0045944">
    <property type="term" value="P:positive regulation of transcription by RNA polymerase II"/>
    <property type="evidence" value="ECO:0000318"/>
    <property type="project" value="GO_Central"/>
</dbReference>
<reference evidence="10" key="1">
    <citation type="journal article" date="2005" name="Nature">
        <title>Sequencing of Aspergillus nidulans and comparative analysis with A. fumigatus and A. oryzae.</title>
        <authorList>
            <person name="Galagan J.E."/>
            <person name="Calvo S.E."/>
            <person name="Cuomo C."/>
            <person name="Ma L.J."/>
            <person name="Wortman J.R."/>
            <person name="Batzoglou S."/>
            <person name="Lee S.I."/>
            <person name="Basturkmen M."/>
            <person name="Spevak C.C."/>
            <person name="Clutterbuck J."/>
            <person name="Kapitonov V."/>
            <person name="Jurka J."/>
            <person name="Scazzocchio C."/>
            <person name="Farman M."/>
            <person name="Butler J."/>
            <person name="Purcell S."/>
            <person name="Harris S."/>
            <person name="Braus G.H."/>
            <person name="Draht O."/>
            <person name="Busch S."/>
            <person name="D'Enfert C."/>
            <person name="Bouchier C."/>
            <person name="Goldman G.H."/>
            <person name="Bell-Pedersen D."/>
            <person name="Griffiths-Jones S."/>
            <person name="Doonan J.H."/>
            <person name="Yu J."/>
            <person name="Vienken K."/>
            <person name="Pain A."/>
            <person name="Freitag M."/>
            <person name="Selker E.U."/>
            <person name="Archer D.B."/>
            <person name="Penalva M.A."/>
            <person name="Oakley B.R."/>
            <person name="Momany M."/>
            <person name="Tanaka T."/>
            <person name="Kumagai T."/>
            <person name="Asai K."/>
            <person name="Machida M."/>
            <person name="Nierman W.C."/>
            <person name="Denning D.W."/>
            <person name="Caddick M."/>
            <person name="Hynes M."/>
            <person name="Paoletti M."/>
            <person name="Fischer R."/>
            <person name="Miller B."/>
            <person name="Dyer P."/>
            <person name="Sachs M.S."/>
            <person name="Osmani S.A."/>
            <person name="Birren B.W."/>
        </authorList>
    </citation>
    <scope>NUCLEOTIDE SEQUENCE [LARGE SCALE GENOMIC DNA]</scope>
    <source>
        <strain evidence="10">FGSC A4 / ATCC 38163 / CBS 112.46 / NRRL 194 / M139</strain>
    </source>
</reference>
<feature type="compositionally biased region" description="Polar residues" evidence="7">
    <location>
        <begin position="110"/>
        <end position="147"/>
    </location>
</feature>
<evidence type="ECO:0000256" key="6">
    <source>
        <dbReference type="ARBA" id="ARBA00023242"/>
    </source>
</evidence>
<protein>
    <submittedName>
        <fullName evidence="9">Zn(II)2Cys6 transcription factor (Eurofung)</fullName>
    </submittedName>
</protein>